<dbReference type="Pfam" id="PF13577">
    <property type="entry name" value="SnoaL_4"/>
    <property type="match status" value="1"/>
</dbReference>
<keyword evidence="3" id="KW-1185">Reference proteome</keyword>
<dbReference type="EMBL" id="BLAF01000004">
    <property type="protein sequence ID" value="GES17302.1"/>
    <property type="molecule type" value="Genomic_DNA"/>
</dbReference>
<evidence type="ECO:0000313" key="2">
    <source>
        <dbReference type="EMBL" id="GES17302.1"/>
    </source>
</evidence>
<feature type="domain" description="SnoaL-like" evidence="1">
    <location>
        <begin position="9"/>
        <end position="131"/>
    </location>
</feature>
<dbReference type="OrthoDB" id="2599042at2"/>
<reference evidence="2 3" key="1">
    <citation type="submission" date="2019-10" db="EMBL/GenBank/DDBJ databases">
        <title>Whole genome shotgun sequence of Acrocarpospora pleiomorpha NBRC 16267.</title>
        <authorList>
            <person name="Ichikawa N."/>
            <person name="Kimura A."/>
            <person name="Kitahashi Y."/>
            <person name="Komaki H."/>
            <person name="Oguchi A."/>
        </authorList>
    </citation>
    <scope>NUCLEOTIDE SEQUENCE [LARGE SCALE GENOMIC DNA]</scope>
    <source>
        <strain evidence="2 3">NBRC 16267</strain>
    </source>
</reference>
<dbReference type="Proteomes" id="UP000377595">
    <property type="component" value="Unassembled WGS sequence"/>
</dbReference>
<sequence>MTAGTGSLYEQAREAKHRYVWALDCRDWAGYRASLADELLVDFRSLGYKSAMTLSADGWIAQVRKLMDGLDASHHAVCNLVVDPEPRELAVRSYVTAQHVLRTADQPDRLYLIAGWYDDRMVEVDGVWKLTQIVFNQVWADGDPAVMTDAVRRAAAS</sequence>
<organism evidence="2 3">
    <name type="scientific">Acrocarpospora pleiomorpha</name>
    <dbReference type="NCBI Taxonomy" id="90975"/>
    <lineage>
        <taxon>Bacteria</taxon>
        <taxon>Bacillati</taxon>
        <taxon>Actinomycetota</taxon>
        <taxon>Actinomycetes</taxon>
        <taxon>Streptosporangiales</taxon>
        <taxon>Streptosporangiaceae</taxon>
        <taxon>Acrocarpospora</taxon>
    </lineage>
</organism>
<gene>
    <name evidence="2" type="ORF">Aple_001970</name>
</gene>
<comment type="caution">
    <text evidence="2">The sequence shown here is derived from an EMBL/GenBank/DDBJ whole genome shotgun (WGS) entry which is preliminary data.</text>
</comment>
<evidence type="ECO:0000259" key="1">
    <source>
        <dbReference type="Pfam" id="PF13577"/>
    </source>
</evidence>
<dbReference type="InterPro" id="IPR037401">
    <property type="entry name" value="SnoaL-like"/>
</dbReference>
<dbReference type="AlphaFoldDB" id="A0A5M3X995"/>
<dbReference type="Gene3D" id="3.10.450.50">
    <property type="match status" value="1"/>
</dbReference>
<dbReference type="InterPro" id="IPR032710">
    <property type="entry name" value="NTF2-like_dom_sf"/>
</dbReference>
<dbReference type="SUPFAM" id="SSF54427">
    <property type="entry name" value="NTF2-like"/>
    <property type="match status" value="1"/>
</dbReference>
<protein>
    <recommendedName>
        <fullName evidence="1">SnoaL-like domain-containing protein</fullName>
    </recommendedName>
</protein>
<dbReference type="RefSeq" id="WP_155342491.1">
    <property type="nucleotide sequence ID" value="NZ_BAAAHM010000001.1"/>
</dbReference>
<name>A0A5M3X995_9ACTN</name>
<evidence type="ECO:0000313" key="3">
    <source>
        <dbReference type="Proteomes" id="UP000377595"/>
    </source>
</evidence>
<accession>A0A5M3X995</accession>
<proteinExistence type="predicted"/>